<protein>
    <submittedName>
        <fullName evidence="3">Uncharacterized protein</fullName>
    </submittedName>
</protein>
<feature type="transmembrane region" description="Helical" evidence="2">
    <location>
        <begin position="61"/>
        <end position="81"/>
    </location>
</feature>
<gene>
    <name evidence="3" type="ORF">GA0070624_4519</name>
</gene>
<feature type="transmembrane region" description="Helical" evidence="2">
    <location>
        <begin position="19"/>
        <end position="38"/>
    </location>
</feature>
<proteinExistence type="predicted"/>
<sequence>MLGVFIVVLHRYGARMRHVGTLIAAIVIGPVAWILLAIGQDRSVQAFTTAQSSGAFNTGDFIRTALLLAAAGILLGLVATLRFSPLGAALTGVVYAGSYLAMVTRPTWLLSLLGHKVTVAGQHADIATPVRTGTTLLIGAALLVAVLSIQRWRRWPKPDADMPEKEAPNRFSSFAAPERDRPLGAEGLGLTTADPTPQPYATTVTDTGAQPTGIGATHWANSLRRSSEVRR</sequence>
<feature type="compositionally biased region" description="Basic and acidic residues" evidence="1">
    <location>
        <begin position="158"/>
        <end position="168"/>
    </location>
</feature>
<feature type="region of interest" description="Disordered" evidence="1">
    <location>
        <begin position="158"/>
        <end position="231"/>
    </location>
</feature>
<evidence type="ECO:0000256" key="2">
    <source>
        <dbReference type="SAM" id="Phobius"/>
    </source>
</evidence>
<accession>A0A1C6SSW3</accession>
<feature type="compositionally biased region" description="Polar residues" evidence="1">
    <location>
        <begin position="193"/>
        <end position="210"/>
    </location>
</feature>
<dbReference type="AlphaFoldDB" id="A0A1C6SSW3"/>
<keyword evidence="2" id="KW-0812">Transmembrane</keyword>
<evidence type="ECO:0000256" key="1">
    <source>
        <dbReference type="SAM" id="MobiDB-lite"/>
    </source>
</evidence>
<name>A0A1C6SSW3_9ACTN</name>
<reference evidence="4" key="1">
    <citation type="submission" date="2016-06" db="EMBL/GenBank/DDBJ databases">
        <authorList>
            <person name="Varghese N."/>
            <person name="Submissions Spin"/>
        </authorList>
    </citation>
    <scope>NUCLEOTIDE SEQUENCE [LARGE SCALE GENOMIC DNA]</scope>
    <source>
        <strain evidence="4">DSM 45431</strain>
    </source>
</reference>
<keyword evidence="2" id="KW-0472">Membrane</keyword>
<keyword evidence="4" id="KW-1185">Reference proteome</keyword>
<evidence type="ECO:0000313" key="3">
    <source>
        <dbReference type="EMBL" id="SCL32601.1"/>
    </source>
</evidence>
<evidence type="ECO:0000313" key="4">
    <source>
        <dbReference type="Proteomes" id="UP000199413"/>
    </source>
</evidence>
<dbReference type="EMBL" id="FMHV01000002">
    <property type="protein sequence ID" value="SCL32601.1"/>
    <property type="molecule type" value="Genomic_DNA"/>
</dbReference>
<feature type="transmembrane region" description="Helical" evidence="2">
    <location>
        <begin position="130"/>
        <end position="149"/>
    </location>
</feature>
<dbReference type="STRING" id="568872.GA0070624_4519"/>
<feature type="transmembrane region" description="Helical" evidence="2">
    <location>
        <begin position="88"/>
        <end position="110"/>
    </location>
</feature>
<dbReference type="Proteomes" id="UP000199413">
    <property type="component" value="Unassembled WGS sequence"/>
</dbReference>
<keyword evidence="2" id="KW-1133">Transmembrane helix</keyword>
<organism evidence="3 4">
    <name type="scientific">Micromonospora rhizosphaerae</name>
    <dbReference type="NCBI Taxonomy" id="568872"/>
    <lineage>
        <taxon>Bacteria</taxon>
        <taxon>Bacillati</taxon>
        <taxon>Actinomycetota</taxon>
        <taxon>Actinomycetes</taxon>
        <taxon>Micromonosporales</taxon>
        <taxon>Micromonosporaceae</taxon>
        <taxon>Micromonospora</taxon>
    </lineage>
</organism>